<proteinExistence type="predicted"/>
<dbReference type="EMBL" id="ADFV01002502">
    <property type="status" value="NOT_ANNOTATED_CDS"/>
    <property type="molecule type" value="Genomic_DNA"/>
</dbReference>
<dbReference type="EMBL" id="ADFV01002504">
    <property type="status" value="NOT_ANNOTATED_CDS"/>
    <property type="molecule type" value="Genomic_DNA"/>
</dbReference>
<reference evidence="1" key="3">
    <citation type="submission" date="2025-09" db="UniProtKB">
        <authorList>
            <consortium name="Ensembl"/>
        </authorList>
    </citation>
    <scope>IDENTIFICATION</scope>
</reference>
<dbReference type="EMBL" id="ADFV01002503">
    <property type="status" value="NOT_ANNOTATED_CDS"/>
    <property type="molecule type" value="Genomic_DNA"/>
</dbReference>
<accession>A0A2I3GJT4</accession>
<dbReference type="EMBL" id="ADFV01002507">
    <property type="status" value="NOT_ANNOTATED_CDS"/>
    <property type="molecule type" value="Genomic_DNA"/>
</dbReference>
<evidence type="ECO:0000313" key="2">
    <source>
        <dbReference type="Proteomes" id="UP000001073"/>
    </source>
</evidence>
<protein>
    <submittedName>
        <fullName evidence="1">PYM homolog 1, exon junction complex associated factor</fullName>
    </submittedName>
</protein>
<dbReference type="EMBL" id="ADFV01002505">
    <property type="status" value="NOT_ANNOTATED_CDS"/>
    <property type="molecule type" value="Genomic_DNA"/>
</dbReference>
<dbReference type="AlphaFoldDB" id="A0A2I3GJT4"/>
<dbReference type="EMBL" id="ADFV01002501">
    <property type="status" value="NOT_ANNOTATED_CDS"/>
    <property type="molecule type" value="Genomic_DNA"/>
</dbReference>
<reference evidence="1 2" key="1">
    <citation type="submission" date="2012-10" db="EMBL/GenBank/DDBJ databases">
        <authorList>
            <consortium name="Gibbon Genome Sequencing Consortium"/>
        </authorList>
    </citation>
    <scope>NUCLEOTIDE SEQUENCE [LARGE SCALE GENOMIC DNA]</scope>
</reference>
<evidence type="ECO:0000313" key="1">
    <source>
        <dbReference type="Ensembl" id="ENSNLEP00000031583.1"/>
    </source>
</evidence>
<keyword evidence="2" id="KW-1185">Reference proteome</keyword>
<dbReference type="Ensembl" id="ENSNLET00000047595.1">
    <property type="protein sequence ID" value="ENSNLEP00000031583.1"/>
    <property type="gene ID" value="ENSNLEG00000017588.3"/>
</dbReference>
<dbReference type="GeneTree" id="ENSGT00730000111107"/>
<reference evidence="1" key="2">
    <citation type="submission" date="2025-08" db="UniProtKB">
        <authorList>
            <consortium name="Ensembl"/>
        </authorList>
    </citation>
    <scope>IDENTIFICATION</scope>
</reference>
<dbReference type="EMBL" id="ADFV01002506">
    <property type="status" value="NOT_ANNOTATED_CDS"/>
    <property type="molecule type" value="Genomic_DNA"/>
</dbReference>
<dbReference type="Proteomes" id="UP000001073">
    <property type="component" value="Chromosome 11"/>
</dbReference>
<name>A0A2I3GJT4_NOMLE</name>
<gene>
    <name evidence="1" type="primary">PYM1</name>
</gene>
<sequence length="44" mass="4709">MRGTVPRNFSWLPEDCFTGSKRSIMASILRQHSDLTGPGASSGG</sequence>
<organism evidence="1 2">
    <name type="scientific">Nomascus leucogenys</name>
    <name type="common">Northern white-cheeked gibbon</name>
    <name type="synonym">Hylobates leucogenys</name>
    <dbReference type="NCBI Taxonomy" id="61853"/>
    <lineage>
        <taxon>Eukaryota</taxon>
        <taxon>Metazoa</taxon>
        <taxon>Chordata</taxon>
        <taxon>Craniata</taxon>
        <taxon>Vertebrata</taxon>
        <taxon>Euteleostomi</taxon>
        <taxon>Mammalia</taxon>
        <taxon>Eutheria</taxon>
        <taxon>Euarchontoglires</taxon>
        <taxon>Primates</taxon>
        <taxon>Haplorrhini</taxon>
        <taxon>Catarrhini</taxon>
        <taxon>Hylobatidae</taxon>
        <taxon>Nomascus</taxon>
    </lineage>
</organism>